<dbReference type="EMBL" id="JACHTF010000006">
    <property type="protein sequence ID" value="MBB1060232.1"/>
    <property type="molecule type" value="Genomic_DNA"/>
</dbReference>
<evidence type="ECO:0000256" key="1">
    <source>
        <dbReference type="ARBA" id="ARBA00022729"/>
    </source>
</evidence>
<evidence type="ECO:0000259" key="3">
    <source>
        <dbReference type="Pfam" id="PF00326"/>
    </source>
</evidence>
<evidence type="ECO:0000256" key="2">
    <source>
        <dbReference type="SAM" id="SignalP"/>
    </source>
</evidence>
<dbReference type="RefSeq" id="WP_182686057.1">
    <property type="nucleotide sequence ID" value="NZ_JACHTF010000006.1"/>
</dbReference>
<sequence>MERPGIAQRLVAAFATVLALSGCAGMRAAADTGFVTRTVEIDGARRSYQVFVPSAVARRESAPVILFLHGSGERGDDGRTPTLVGLGPYVRAHAADFPAIVVFPQVPDGQEWQGANVRAALAALDAATREFNGDPDRTYLTGLSMGGYGVWEIALAEPGRFAALVPVCGAVRRIRPERDLQVTAVAGEADPYAAIATRLSRVPVWIFHGAKDDVVPTHDDRMLARAFDEVSTADARYTEFPDADHNAWDATYAGTPALWPWLFAQRLERNEADATSAGITRP</sequence>
<dbReference type="InterPro" id="IPR029058">
    <property type="entry name" value="AB_hydrolase_fold"/>
</dbReference>
<evidence type="ECO:0000313" key="5">
    <source>
        <dbReference type="Proteomes" id="UP000523196"/>
    </source>
</evidence>
<feature type="chain" id="PRO_5030976284" evidence="2">
    <location>
        <begin position="30"/>
        <end position="282"/>
    </location>
</feature>
<protein>
    <submittedName>
        <fullName evidence="4">Prolyl oligopeptidase family serine peptidase</fullName>
    </submittedName>
</protein>
<organism evidence="4 5">
    <name type="scientific">Marilutibacter spongiae</name>
    <dbReference type="NCBI Taxonomy" id="2025720"/>
    <lineage>
        <taxon>Bacteria</taxon>
        <taxon>Pseudomonadati</taxon>
        <taxon>Pseudomonadota</taxon>
        <taxon>Gammaproteobacteria</taxon>
        <taxon>Lysobacterales</taxon>
        <taxon>Lysobacteraceae</taxon>
        <taxon>Marilutibacter</taxon>
    </lineage>
</organism>
<proteinExistence type="predicted"/>
<feature type="signal peptide" evidence="2">
    <location>
        <begin position="1"/>
        <end position="29"/>
    </location>
</feature>
<evidence type="ECO:0000313" key="4">
    <source>
        <dbReference type="EMBL" id="MBB1060232.1"/>
    </source>
</evidence>
<dbReference type="SUPFAM" id="SSF53474">
    <property type="entry name" value="alpha/beta-Hydrolases"/>
    <property type="match status" value="1"/>
</dbReference>
<dbReference type="PANTHER" id="PTHR43037">
    <property type="entry name" value="UNNAMED PRODUCT-RELATED"/>
    <property type="match status" value="1"/>
</dbReference>
<reference evidence="4 5" key="1">
    <citation type="submission" date="2020-08" db="EMBL/GenBank/DDBJ databases">
        <authorList>
            <person name="Xu S."/>
            <person name="Li A."/>
        </authorList>
    </citation>
    <scope>NUCLEOTIDE SEQUENCE [LARGE SCALE GENOMIC DNA]</scope>
    <source>
        <strain evidence="4 5">119BY6-57</strain>
    </source>
</reference>
<dbReference type="PANTHER" id="PTHR43037:SF1">
    <property type="entry name" value="BLL1128 PROTEIN"/>
    <property type="match status" value="1"/>
</dbReference>
<keyword evidence="1 2" id="KW-0732">Signal</keyword>
<dbReference type="GO" id="GO:0006508">
    <property type="term" value="P:proteolysis"/>
    <property type="evidence" value="ECO:0007669"/>
    <property type="project" value="InterPro"/>
</dbReference>
<accession>A0A7W3TKW1</accession>
<feature type="domain" description="Peptidase S9 prolyl oligopeptidase catalytic" evidence="3">
    <location>
        <begin position="111"/>
        <end position="248"/>
    </location>
</feature>
<dbReference type="Proteomes" id="UP000523196">
    <property type="component" value="Unassembled WGS sequence"/>
</dbReference>
<dbReference type="InterPro" id="IPR001375">
    <property type="entry name" value="Peptidase_S9_cat"/>
</dbReference>
<dbReference type="PROSITE" id="PS51257">
    <property type="entry name" value="PROKAR_LIPOPROTEIN"/>
    <property type="match status" value="1"/>
</dbReference>
<dbReference type="Gene3D" id="3.40.50.1820">
    <property type="entry name" value="alpha/beta hydrolase"/>
    <property type="match status" value="1"/>
</dbReference>
<keyword evidence="5" id="KW-1185">Reference proteome</keyword>
<dbReference type="AlphaFoldDB" id="A0A7W3TKW1"/>
<dbReference type="Pfam" id="PF00326">
    <property type="entry name" value="Peptidase_S9"/>
    <property type="match status" value="1"/>
</dbReference>
<name>A0A7W3TKW1_9GAMM</name>
<dbReference type="InterPro" id="IPR050955">
    <property type="entry name" value="Plant_Biomass_Hydrol_Est"/>
</dbReference>
<dbReference type="GO" id="GO:0008236">
    <property type="term" value="F:serine-type peptidase activity"/>
    <property type="evidence" value="ECO:0007669"/>
    <property type="project" value="InterPro"/>
</dbReference>
<comment type="caution">
    <text evidence="4">The sequence shown here is derived from an EMBL/GenBank/DDBJ whole genome shotgun (WGS) entry which is preliminary data.</text>
</comment>
<gene>
    <name evidence="4" type="ORF">H4F98_06550</name>
</gene>